<organism evidence="2 3">
    <name type="scientific">Sporomusa acidovorans (strain ATCC 49682 / DSM 3132 / Mol)</name>
    <dbReference type="NCBI Taxonomy" id="1123286"/>
    <lineage>
        <taxon>Bacteria</taxon>
        <taxon>Bacillati</taxon>
        <taxon>Bacillota</taxon>
        <taxon>Negativicutes</taxon>
        <taxon>Selenomonadales</taxon>
        <taxon>Sporomusaceae</taxon>
        <taxon>Sporomusa</taxon>
    </lineage>
</organism>
<dbReference type="SUPFAM" id="SSF55681">
    <property type="entry name" value="Class II aaRS and biotin synthetases"/>
    <property type="match status" value="1"/>
</dbReference>
<gene>
    <name evidence="2" type="primary">lipM_1</name>
    <name evidence="2" type="ORF">SPACI_035940</name>
</gene>
<evidence type="ECO:0000259" key="1">
    <source>
        <dbReference type="PROSITE" id="PS51733"/>
    </source>
</evidence>
<keyword evidence="2" id="KW-0808">Transferase</keyword>
<dbReference type="EMBL" id="CP155571">
    <property type="protein sequence ID" value="XFO73487.1"/>
    <property type="molecule type" value="Genomic_DNA"/>
</dbReference>
<dbReference type="Pfam" id="PF01976">
    <property type="entry name" value="DUF116"/>
    <property type="match status" value="1"/>
</dbReference>
<dbReference type="InterPro" id="IPR045864">
    <property type="entry name" value="aa-tRNA-synth_II/BPL/LPL"/>
</dbReference>
<dbReference type="Gene3D" id="3.30.930.10">
    <property type="entry name" value="Bira Bifunctional Protein, Domain 2"/>
    <property type="match status" value="1"/>
</dbReference>
<dbReference type="InterPro" id="IPR050664">
    <property type="entry name" value="Octanoyltrans_LipM/LipL"/>
</dbReference>
<keyword evidence="3" id="KW-1185">Reference proteome</keyword>
<accession>A0ABZ3J514</accession>
<dbReference type="PANTHER" id="PTHR43679:SF2">
    <property type="entry name" value="OCTANOYL-[GCVH]:PROTEIN N-OCTANOYLTRANSFERASE"/>
    <property type="match status" value="1"/>
</dbReference>
<keyword evidence="2" id="KW-0012">Acyltransferase</keyword>
<proteinExistence type="predicted"/>
<dbReference type="GO" id="GO:0033819">
    <property type="term" value="F:lipoyl(octanoyl) transferase activity"/>
    <property type="evidence" value="ECO:0007669"/>
    <property type="project" value="UniProtKB-EC"/>
</dbReference>
<reference evidence="2" key="1">
    <citation type="submission" date="2024-05" db="EMBL/GenBank/DDBJ databases">
        <title>Isolation and characterization of Sporomusa carbonis sp. nov., a carboxydotrophic hydrogenogen in the genus of Sporomusa isolated from a charcoal burning pile.</title>
        <authorList>
            <person name="Boeer T."/>
            <person name="Rosenbaum F."/>
            <person name="Eysell L."/>
            <person name="Mueller V."/>
            <person name="Daniel R."/>
            <person name="Poehlein A."/>
        </authorList>
    </citation>
    <scope>NUCLEOTIDE SEQUENCE [LARGE SCALE GENOMIC DNA]</scope>
    <source>
        <strain evidence="2">DSM 3132</strain>
    </source>
</reference>
<dbReference type="Pfam" id="PF21948">
    <property type="entry name" value="LplA-B_cat"/>
    <property type="match status" value="1"/>
</dbReference>
<dbReference type="Proteomes" id="UP000216052">
    <property type="component" value="Chromosome"/>
</dbReference>
<protein>
    <submittedName>
        <fullName evidence="2">Octanoyltransferase LipM</fullName>
        <ecNumber evidence="2">2.3.1.181</ecNumber>
    </submittedName>
</protein>
<evidence type="ECO:0000313" key="3">
    <source>
        <dbReference type="Proteomes" id="UP000216052"/>
    </source>
</evidence>
<sequence length="521" mass="58509">MKQVWQVIDSGYETCFQGIATDKTLLAACSRQVVADTIRFFQYDADCIILGYYQKAEQEVRLSFCKDNGITVSRRLTGGKTIYWDREATLGWEVVLYQQDVVTPRQIEALQRKIGAALVSGLKMLGLNVRYQYPSTIELAGCEIGWFCGTRTGQAFLYQGYIYSKDIDVSTLLRALRIPREKLQNKDINKYRKKFTSLADALGEVPSLNTVKSAMILGFCQVFDISTVSNHLPISKDYLDTACQEVAAPQWVFNRATALPSNSYQLRNTYTKRTFITVSVFLDRKQRCITGVSITGDFAAYPANIIEKIEAGLIGLPPDVACISQTISTCFTNQQAHVLLVSPEIFTRTIGKAVDKLAFLQWGAKPEDILDLTMVGNVFNHISGGKHKPLLIPYCAKAVDCPYRYTEGCGRCGRCDVSEAYSLADQYGLEPITIQNYEMLEETLKNLKKRGCKLFIGTCCESFWNKHARDFEQIGLPGILVNVDDSTCYELGQEQEAYQGHFANQTKLKKQLLCRLLEGIS</sequence>
<dbReference type="InterPro" id="IPR002829">
    <property type="entry name" value="DUF116"/>
</dbReference>
<dbReference type="RefSeq" id="WP_169717012.1">
    <property type="nucleotide sequence ID" value="NZ_CP155571.1"/>
</dbReference>
<dbReference type="InterPro" id="IPR004143">
    <property type="entry name" value="BPL_LPL_catalytic"/>
</dbReference>
<evidence type="ECO:0000313" key="2">
    <source>
        <dbReference type="EMBL" id="XFO73487.1"/>
    </source>
</evidence>
<dbReference type="PANTHER" id="PTHR43679">
    <property type="entry name" value="OCTANOYLTRANSFERASE LIPM-RELATED"/>
    <property type="match status" value="1"/>
</dbReference>
<feature type="domain" description="BPL/LPL catalytic" evidence="1">
    <location>
        <begin position="32"/>
        <end position="227"/>
    </location>
</feature>
<name>A0ABZ3J514_SPOA4</name>
<dbReference type="Gene3D" id="3.30.390.50">
    <property type="entry name" value="CO dehydrogenase flavoprotein, C-terminal domain"/>
    <property type="match status" value="1"/>
</dbReference>
<dbReference type="PROSITE" id="PS51733">
    <property type="entry name" value="BPL_LPL_CATALYTIC"/>
    <property type="match status" value="1"/>
</dbReference>
<dbReference type="EC" id="2.3.1.181" evidence="2"/>